<feature type="compositionally biased region" description="Low complexity" evidence="1">
    <location>
        <begin position="586"/>
        <end position="602"/>
    </location>
</feature>
<reference evidence="2 3" key="1">
    <citation type="journal article" date="2023" name="Elife">
        <title>Identification of key yeast species and microbe-microbe interactions impacting larval growth of Drosophila in the wild.</title>
        <authorList>
            <person name="Mure A."/>
            <person name="Sugiura Y."/>
            <person name="Maeda R."/>
            <person name="Honda K."/>
            <person name="Sakurai N."/>
            <person name="Takahashi Y."/>
            <person name="Watada M."/>
            <person name="Katoh T."/>
            <person name="Gotoh A."/>
            <person name="Gotoh Y."/>
            <person name="Taniguchi I."/>
            <person name="Nakamura K."/>
            <person name="Hayashi T."/>
            <person name="Katayama T."/>
            <person name="Uemura T."/>
            <person name="Hattori Y."/>
        </authorList>
    </citation>
    <scope>NUCLEOTIDE SEQUENCE [LARGE SCALE GENOMIC DNA]</scope>
    <source>
        <strain evidence="2 3">SB-73</strain>
    </source>
</reference>
<proteinExistence type="predicted"/>
<dbReference type="Proteomes" id="UP001362899">
    <property type="component" value="Unassembled WGS sequence"/>
</dbReference>
<protein>
    <submittedName>
        <fullName evidence="2">Uncharacterized protein</fullName>
    </submittedName>
</protein>
<gene>
    <name evidence="2" type="ORF">DASB73_039220</name>
</gene>
<evidence type="ECO:0000256" key="1">
    <source>
        <dbReference type="SAM" id="MobiDB-lite"/>
    </source>
</evidence>
<feature type="region of interest" description="Disordered" evidence="1">
    <location>
        <begin position="585"/>
        <end position="605"/>
    </location>
</feature>
<dbReference type="AlphaFoldDB" id="A0AAV5RN60"/>
<comment type="caution">
    <text evidence="2">The sequence shown here is derived from an EMBL/GenBank/DDBJ whole genome shotgun (WGS) entry which is preliminary data.</text>
</comment>
<feature type="region of interest" description="Disordered" evidence="1">
    <location>
        <begin position="479"/>
        <end position="504"/>
    </location>
</feature>
<dbReference type="EMBL" id="BTGC01000008">
    <property type="protein sequence ID" value="GMM52959.1"/>
    <property type="molecule type" value="Genomic_DNA"/>
</dbReference>
<organism evidence="2 3">
    <name type="scientific">Starmerella bacillaris</name>
    <name type="common">Yeast</name>
    <name type="synonym">Candida zemplinina</name>
    <dbReference type="NCBI Taxonomy" id="1247836"/>
    <lineage>
        <taxon>Eukaryota</taxon>
        <taxon>Fungi</taxon>
        <taxon>Dikarya</taxon>
        <taxon>Ascomycota</taxon>
        <taxon>Saccharomycotina</taxon>
        <taxon>Dipodascomycetes</taxon>
        <taxon>Dipodascales</taxon>
        <taxon>Trichomonascaceae</taxon>
        <taxon>Starmerella</taxon>
    </lineage>
</organism>
<sequence length="1021" mass="115012">MAAAYYPVMNTSGEEQRLAPIRASQEQQSPPAPFCPNTEANNIEEINVELGRLPFNTRIYPSAASLDTQRNHSAELSFTLLKANTYKFLGRLPDNYCYPTQDEQIIRPSRSIEDLDLRIKDSLKFFFKVPITESHSVPMFNRILINLLVKNGYAHTKLGIPNRLLDMYLYRNLYGALVHNLNEAEIKHLINSIIPQFFNEDVQKTIFSNMESSGNLLESYFLAYENSLATGNYEVSVFLQTITHLGIIDQFHEKNEDKSKFGLEYMIDILWCNRSTNLSTSVLAYLFLVNSRMRVAGMIWSILTGTADKKLEYVARRFFGSLIYRVEGTGLPSIEQCRISIVRNPHCMRGLAIHLENFIENPEDINLEEVESQSISGISNIKSAAEPFNRSENVDLHALPKDAPSTIRSSRLFPHTSLNPQDPRVQILFGVTGDCGNTMVNDNMETIQLSNHSTAQNSEVATSVAHQLLKPEVSEVNESGALSVANRSNDRNDSISTPKSPDDPFFHANYHHDFNSGLFRSTEDTKFVNSQHQEQATILQKDELTNNREKILSMQLNSDQFQNVTYPSDVGIKRKKGFNIAEGPRSELVSNRSSRRNSNIASENRRCSDASGIAIDNPKTEHNSFSKSLSIFRSPSAKAVSFYAKEGAHNNAFSSYPSMGPKTMKYEPPNKSLKLRSFKNASRKYISPTEKIIIKPNSMASRHSRRVVSIPNIESRSNINSHQDHLNACYHKFSSTARSSQRVNKAHYSSQERQQYSRGLNTLEVVFEQENINPAELNTQQLSNDSLLCKRSSRSKSSADRNICQHVDRGQSPLVHAASQTEVDHLNSDIHQNESKIFNLQTEKSNTFGNSIDEDISESASSYHHPDQRAIVDVNESIRSANQLENSRDTHAIKVKIDHENSVDTMHHDASNSTASDNMISTILDTTIIKKEFEDIAIETVDTLHLSREVTEHDTGLHTSDTNISSAGPFSESYSDFGPSSFSISPKFEDIQNFTIKDQQEVDIFNASEISSRSSPELFVN</sequence>
<name>A0AAV5RN60_STABA</name>
<evidence type="ECO:0000313" key="2">
    <source>
        <dbReference type="EMBL" id="GMM52959.1"/>
    </source>
</evidence>
<evidence type="ECO:0000313" key="3">
    <source>
        <dbReference type="Proteomes" id="UP001362899"/>
    </source>
</evidence>
<accession>A0AAV5RN60</accession>
<keyword evidence="3" id="KW-1185">Reference proteome</keyword>